<evidence type="ECO:0000313" key="1">
    <source>
        <dbReference type="EMBL" id="WVZ12292.1"/>
    </source>
</evidence>
<dbReference type="Proteomes" id="UP001374535">
    <property type="component" value="Chromosome 5"/>
</dbReference>
<name>A0AAQ3NPJ5_VIGMU</name>
<sequence>MWTPACCSLKMRWRLFVDRICIQLDPYFQFTRFIFMFHCSIMICLPFLQQHCHVIDILIPGLYSTHKPLQCLSRSILFCILFVAIWLAHNLHSIKLNCSTKLVILQLCSCVEGCTISSSGQQCLKLSFSIVTPGSTVCS</sequence>
<protein>
    <submittedName>
        <fullName evidence="1">Uncharacterized protein</fullName>
    </submittedName>
</protein>
<keyword evidence="2" id="KW-1185">Reference proteome</keyword>
<organism evidence="1 2">
    <name type="scientific">Vigna mungo</name>
    <name type="common">Black gram</name>
    <name type="synonym">Phaseolus mungo</name>
    <dbReference type="NCBI Taxonomy" id="3915"/>
    <lineage>
        <taxon>Eukaryota</taxon>
        <taxon>Viridiplantae</taxon>
        <taxon>Streptophyta</taxon>
        <taxon>Embryophyta</taxon>
        <taxon>Tracheophyta</taxon>
        <taxon>Spermatophyta</taxon>
        <taxon>Magnoliopsida</taxon>
        <taxon>eudicotyledons</taxon>
        <taxon>Gunneridae</taxon>
        <taxon>Pentapetalae</taxon>
        <taxon>rosids</taxon>
        <taxon>fabids</taxon>
        <taxon>Fabales</taxon>
        <taxon>Fabaceae</taxon>
        <taxon>Papilionoideae</taxon>
        <taxon>50 kb inversion clade</taxon>
        <taxon>NPAAA clade</taxon>
        <taxon>indigoferoid/millettioid clade</taxon>
        <taxon>Phaseoleae</taxon>
        <taxon>Vigna</taxon>
    </lineage>
</organism>
<accession>A0AAQ3NPJ5</accession>
<reference evidence="1 2" key="1">
    <citation type="journal article" date="2023" name="Life. Sci Alliance">
        <title>Evolutionary insights into 3D genome organization and epigenetic landscape of Vigna mungo.</title>
        <authorList>
            <person name="Junaid A."/>
            <person name="Singh B."/>
            <person name="Bhatia S."/>
        </authorList>
    </citation>
    <scope>NUCLEOTIDE SEQUENCE [LARGE SCALE GENOMIC DNA]</scope>
    <source>
        <strain evidence="1">Urdbean</strain>
    </source>
</reference>
<dbReference type="AlphaFoldDB" id="A0AAQ3NPJ5"/>
<evidence type="ECO:0000313" key="2">
    <source>
        <dbReference type="Proteomes" id="UP001374535"/>
    </source>
</evidence>
<proteinExistence type="predicted"/>
<dbReference type="EMBL" id="CP144696">
    <property type="protein sequence ID" value="WVZ12292.1"/>
    <property type="molecule type" value="Genomic_DNA"/>
</dbReference>
<gene>
    <name evidence="1" type="ORF">V8G54_016822</name>
</gene>